<dbReference type="InterPro" id="IPR036969">
    <property type="entry name" value="Citrate_synthase_sf"/>
</dbReference>
<dbReference type="InterPro" id="IPR016143">
    <property type="entry name" value="Citrate_synth-like_sm_a-sub"/>
</dbReference>
<dbReference type="Pfam" id="PF00285">
    <property type="entry name" value="Citrate_synt"/>
    <property type="match status" value="1"/>
</dbReference>
<comment type="pathway">
    <text evidence="1">Carbohydrate metabolism; tricarboxylic acid cycle.</text>
</comment>
<comment type="catalytic activity">
    <reaction evidence="4">
        <text>oxaloacetate + acetyl-CoA + H2O = citrate + CoA + H(+)</text>
        <dbReference type="Rhea" id="RHEA:16845"/>
        <dbReference type="ChEBI" id="CHEBI:15377"/>
        <dbReference type="ChEBI" id="CHEBI:15378"/>
        <dbReference type="ChEBI" id="CHEBI:16452"/>
        <dbReference type="ChEBI" id="CHEBI:16947"/>
        <dbReference type="ChEBI" id="CHEBI:57287"/>
        <dbReference type="ChEBI" id="CHEBI:57288"/>
        <dbReference type="EC" id="2.3.3.16"/>
    </reaction>
</comment>
<dbReference type="PANTHER" id="PTHR11739">
    <property type="entry name" value="CITRATE SYNTHASE"/>
    <property type="match status" value="1"/>
</dbReference>
<dbReference type="InterPro" id="IPR024176">
    <property type="entry name" value="Citrate_synthase_bac-typ"/>
</dbReference>
<dbReference type="PIRSF" id="PIRSF001369">
    <property type="entry name" value="Citrate_synth"/>
    <property type="match status" value="1"/>
</dbReference>
<organism evidence="7 8">
    <name type="scientific">Streptomyces lutosisoli</name>
    <dbReference type="NCBI Taxonomy" id="2665721"/>
    <lineage>
        <taxon>Bacteria</taxon>
        <taxon>Bacillati</taxon>
        <taxon>Actinomycetota</taxon>
        <taxon>Actinomycetes</taxon>
        <taxon>Kitasatosporales</taxon>
        <taxon>Streptomycetaceae</taxon>
        <taxon>Streptomyces</taxon>
    </lineage>
</organism>
<name>A0ABW2VC30_9ACTN</name>
<dbReference type="NCBIfam" id="NF009005">
    <property type="entry name" value="PRK12350.1"/>
    <property type="match status" value="1"/>
</dbReference>
<dbReference type="PRINTS" id="PR00143">
    <property type="entry name" value="CITRTSNTHASE"/>
</dbReference>
<dbReference type="PANTHER" id="PTHR11739:SF23">
    <property type="entry name" value="CITRATE SYNTHASE 2-RELATED"/>
    <property type="match status" value="1"/>
</dbReference>
<evidence type="ECO:0000313" key="8">
    <source>
        <dbReference type="Proteomes" id="UP001596957"/>
    </source>
</evidence>
<dbReference type="InterPro" id="IPR019810">
    <property type="entry name" value="Citrate_synthase_AS"/>
</dbReference>
<sequence length="388" mass="41547">MPINRAASTSVDVPRGLAGVVVTDTELGDVRGLEGFYHYRQYSAVELAQTRGFEDVWHLLAHGELPDAAQLAAFTARTARLRRLPDEVRAALPAIAAATGMSGPLAGLRTALSLFGASLGFRPVYDIDADRRRADTLAASAAVPTLLTALYRLGQGLEPVEPRDDLAYAANYLYMLTGAEPDAACARAVEQYLISTIDHGFNASTFTARVIASTGADVVACLLGAIGALSGPLHGGAPSRALDTLDAIGTPDRIDPWIRERVLAGERIMGFGHPVYRTEDPRSRMLRGIAQRFGGPLVDFAVEVERQVEAILAELKPGRELHTNVEFYAGVVMELCGLPREMFTPTFAAARVVGWSANILEQAQDPKIIRPAARYVGPVPPVAVPEVA</sequence>
<keyword evidence="3 5" id="KW-0808">Transferase</keyword>
<keyword evidence="8" id="KW-1185">Reference proteome</keyword>
<gene>
    <name evidence="7" type="ORF">ACFQZP_03300</name>
</gene>
<evidence type="ECO:0000256" key="1">
    <source>
        <dbReference type="ARBA" id="ARBA00005163"/>
    </source>
</evidence>
<proteinExistence type="inferred from homology"/>
<evidence type="ECO:0000313" key="7">
    <source>
        <dbReference type="EMBL" id="MFD0280710.1"/>
    </source>
</evidence>
<evidence type="ECO:0000256" key="5">
    <source>
        <dbReference type="PIRNR" id="PIRNR001369"/>
    </source>
</evidence>
<dbReference type="InterPro" id="IPR016142">
    <property type="entry name" value="Citrate_synth-like_lrg_a-sub"/>
</dbReference>
<dbReference type="Proteomes" id="UP001596957">
    <property type="component" value="Unassembled WGS sequence"/>
</dbReference>
<evidence type="ECO:0000256" key="2">
    <source>
        <dbReference type="ARBA" id="ARBA00010566"/>
    </source>
</evidence>
<dbReference type="SUPFAM" id="SSF48256">
    <property type="entry name" value="Citrate synthase"/>
    <property type="match status" value="1"/>
</dbReference>
<dbReference type="Gene3D" id="1.10.580.10">
    <property type="entry name" value="Citrate Synthase, domain 1"/>
    <property type="match status" value="1"/>
</dbReference>
<dbReference type="PROSITE" id="PS00480">
    <property type="entry name" value="CITRATE_SYNTHASE"/>
    <property type="match status" value="1"/>
</dbReference>
<evidence type="ECO:0000256" key="6">
    <source>
        <dbReference type="RuleBase" id="RU003406"/>
    </source>
</evidence>
<accession>A0ABW2VC30</accession>
<dbReference type="CDD" id="cd06109">
    <property type="entry name" value="BsCS-I_like"/>
    <property type="match status" value="1"/>
</dbReference>
<dbReference type="InterPro" id="IPR002020">
    <property type="entry name" value="Citrate_synthase"/>
</dbReference>
<dbReference type="RefSeq" id="WP_381252307.1">
    <property type="nucleotide sequence ID" value="NZ_JBHTBI010000008.1"/>
</dbReference>
<protein>
    <recommendedName>
        <fullName evidence="5">Citrate synthase</fullName>
    </recommendedName>
</protein>
<evidence type="ECO:0000256" key="3">
    <source>
        <dbReference type="ARBA" id="ARBA00022679"/>
    </source>
</evidence>
<reference evidence="8" key="1">
    <citation type="journal article" date="2019" name="Int. J. Syst. Evol. Microbiol.">
        <title>The Global Catalogue of Microorganisms (GCM) 10K type strain sequencing project: providing services to taxonomists for standard genome sequencing and annotation.</title>
        <authorList>
            <consortium name="The Broad Institute Genomics Platform"/>
            <consortium name="The Broad Institute Genome Sequencing Center for Infectious Disease"/>
            <person name="Wu L."/>
            <person name="Ma J."/>
        </authorList>
    </citation>
    <scope>NUCLEOTIDE SEQUENCE [LARGE SCALE GENOMIC DNA]</scope>
    <source>
        <strain evidence="8">CGMCC 4.7198</strain>
    </source>
</reference>
<evidence type="ECO:0000256" key="4">
    <source>
        <dbReference type="ARBA" id="ARBA00049288"/>
    </source>
</evidence>
<dbReference type="Gene3D" id="1.10.230.10">
    <property type="entry name" value="Cytochrome P450-Terp, domain 2"/>
    <property type="match status" value="1"/>
</dbReference>
<comment type="similarity">
    <text evidence="2 5 6">Belongs to the citrate synthase family.</text>
</comment>
<comment type="caution">
    <text evidence="7">The sequence shown here is derived from an EMBL/GenBank/DDBJ whole genome shotgun (WGS) entry which is preliminary data.</text>
</comment>
<dbReference type="EMBL" id="JBHTEC010000001">
    <property type="protein sequence ID" value="MFD0280710.1"/>
    <property type="molecule type" value="Genomic_DNA"/>
</dbReference>